<dbReference type="EMBL" id="PELY01000411">
    <property type="protein sequence ID" value="RTH23018.1"/>
    <property type="molecule type" value="Genomic_DNA"/>
</dbReference>
<name>A0A430RTU9_THESC</name>
<sequence length="614" mass="69371">MRLLALLPFLSLTLAQVGLLDGPRPSTEVRGYLEGNAQEGYRVRVEFYLETGTNPIQGTSYQSLTWNGRLYLCVGGCDTFSLQGFTPGTYPNGQVYDLYDSQNRLRGKAGVTTEYYNNQPYRYRVEYAVWPLQGTKTWQASPDNPVPMETGGWLTARPPGGNPERYRYPGMESYRPPSGGSIFAGISPQDRDLAQKSLIDGMAKLRAFFGRLVRGSELWFFVPEVTPWTFQLAQEFQARVGGPVRFVVPEGTATNYCPTGYRSDPRFHVLPRPSLDKKDALAVIWPPQNASQKGAAMAGRYLVDRPDWPETDYVSFTTPLLPTVEGLPEARADVWGYISQANLRARVWFREWTIASRYTTSFSFSRDSSWDGTFTHRGARGEEGFRLTNYPPPSGASSATLGVRDTADRDRGVAYLEIQREVAGYEVDTSRPQSVRTTVYANPVEGITFTWNGEAFVTYNCAYSRTVRWTRIYACRFKDSGGRDRGYGEVGAYYSQRNIGGVIYPLKPLYRVTGYRVTVYLRDWVQVDRAASDNDRPVEAGGFVTAEGKRYRIPGLEGYLQPQGREIEALEGDPYVTYITRSLLPDRNPYAALNREEGRVWYKPLSQWCQERGK</sequence>
<gene>
    <name evidence="1" type="ORF">CSW38_11690</name>
</gene>
<reference evidence="1 2" key="1">
    <citation type="journal article" date="2019" name="Extremophiles">
        <title>Biogeography of thermophiles and predominance of Thermus scotoductus in domestic water heaters.</title>
        <authorList>
            <person name="Wilpiszeski R.L."/>
            <person name="Zhang Z."/>
            <person name="House C.H."/>
        </authorList>
    </citation>
    <scope>NUCLEOTIDE SEQUENCE [LARGE SCALE GENOMIC DNA]</scope>
    <source>
        <strain evidence="1 2">25_S25</strain>
    </source>
</reference>
<evidence type="ECO:0000313" key="2">
    <source>
        <dbReference type="Proteomes" id="UP000287306"/>
    </source>
</evidence>
<comment type="caution">
    <text evidence="1">The sequence shown here is derived from an EMBL/GenBank/DDBJ whole genome shotgun (WGS) entry which is preliminary data.</text>
</comment>
<proteinExistence type="predicted"/>
<accession>A0A430RTU9</accession>
<organism evidence="1 2">
    <name type="scientific">Thermus scotoductus</name>
    <dbReference type="NCBI Taxonomy" id="37636"/>
    <lineage>
        <taxon>Bacteria</taxon>
        <taxon>Thermotogati</taxon>
        <taxon>Deinococcota</taxon>
        <taxon>Deinococci</taxon>
        <taxon>Thermales</taxon>
        <taxon>Thermaceae</taxon>
        <taxon>Thermus</taxon>
    </lineage>
</organism>
<evidence type="ECO:0000313" key="1">
    <source>
        <dbReference type="EMBL" id="RTH23018.1"/>
    </source>
</evidence>
<protein>
    <submittedName>
        <fullName evidence="1">Uncharacterized protein</fullName>
    </submittedName>
</protein>
<dbReference type="AlphaFoldDB" id="A0A430RTU9"/>
<dbReference type="Proteomes" id="UP000287306">
    <property type="component" value="Unassembled WGS sequence"/>
</dbReference>
<dbReference type="RefSeq" id="WP_126170124.1">
    <property type="nucleotide sequence ID" value="NZ_PELL01000110.1"/>
</dbReference>